<dbReference type="InterPro" id="IPR006439">
    <property type="entry name" value="HAD-SF_hydro_IA"/>
</dbReference>
<dbReference type="SUPFAM" id="SSF56784">
    <property type="entry name" value="HAD-like"/>
    <property type="match status" value="1"/>
</dbReference>
<evidence type="ECO:0000256" key="1">
    <source>
        <dbReference type="ARBA" id="ARBA00001946"/>
    </source>
</evidence>
<evidence type="ECO:0000313" key="5">
    <source>
        <dbReference type="EMBL" id="MBB4105435.1"/>
    </source>
</evidence>
<dbReference type="Gene3D" id="1.10.150.240">
    <property type="entry name" value="Putative phosphatase, domain 2"/>
    <property type="match status" value="1"/>
</dbReference>
<dbReference type="SFLD" id="SFLDG01129">
    <property type="entry name" value="C1.5:_HAD__Beta-PGM__Phosphata"/>
    <property type="match status" value="1"/>
</dbReference>
<comment type="caution">
    <text evidence="5">The sequence shown here is derived from an EMBL/GenBank/DDBJ whole genome shotgun (WGS) entry which is preliminary data.</text>
</comment>
<dbReference type="SFLD" id="SFLDS00003">
    <property type="entry name" value="Haloacid_Dehalogenase"/>
    <property type="match status" value="1"/>
</dbReference>
<reference evidence="5 6" key="1">
    <citation type="submission" date="2020-08" db="EMBL/GenBank/DDBJ databases">
        <title>Genomic Encyclopedia of Type Strains, Phase IV (KMG-IV): sequencing the most valuable type-strain genomes for metagenomic binning, comparative biology and taxonomic classification.</title>
        <authorList>
            <person name="Goeker M."/>
        </authorList>
    </citation>
    <scope>NUCLEOTIDE SEQUENCE [LARGE SCALE GENOMIC DNA]</scope>
    <source>
        <strain evidence="5 6">DSM 26385</strain>
    </source>
</reference>
<comment type="similarity">
    <text evidence="2">Belongs to the HAD-like hydrolase superfamily. CbbY/CbbZ/Gph/YieH family.</text>
</comment>
<accession>A0A7W6K589</accession>
<dbReference type="AlphaFoldDB" id="A0A7W6K589"/>
<keyword evidence="6" id="KW-1185">Reference proteome</keyword>
<keyword evidence="5" id="KW-0378">Hydrolase</keyword>
<gene>
    <name evidence="5" type="ORF">GGQ66_004022</name>
</gene>
<evidence type="ECO:0000256" key="4">
    <source>
        <dbReference type="ARBA" id="ARBA00022842"/>
    </source>
</evidence>
<keyword evidence="3" id="KW-0479">Metal-binding</keyword>
<dbReference type="GO" id="GO:0046872">
    <property type="term" value="F:metal ion binding"/>
    <property type="evidence" value="ECO:0007669"/>
    <property type="project" value="UniProtKB-KW"/>
</dbReference>
<protein>
    <submittedName>
        <fullName evidence="5">HAD superfamily hydrolase (TIGR01509 family)</fullName>
    </submittedName>
</protein>
<dbReference type="Gene3D" id="3.40.50.1000">
    <property type="entry name" value="HAD superfamily/HAD-like"/>
    <property type="match status" value="1"/>
</dbReference>
<dbReference type="PANTHER" id="PTHR46193">
    <property type="entry name" value="6-PHOSPHOGLUCONATE PHOSPHATASE"/>
    <property type="match status" value="1"/>
</dbReference>
<dbReference type="PANTHER" id="PTHR46193:SF10">
    <property type="entry name" value="6-PHOSPHOGLUCONATE PHOSPHATASE"/>
    <property type="match status" value="1"/>
</dbReference>
<dbReference type="SFLD" id="SFLDG01135">
    <property type="entry name" value="C1.5.6:_HAD__Beta-PGM__Phospha"/>
    <property type="match status" value="1"/>
</dbReference>
<dbReference type="GO" id="GO:0016787">
    <property type="term" value="F:hydrolase activity"/>
    <property type="evidence" value="ECO:0007669"/>
    <property type="project" value="UniProtKB-KW"/>
</dbReference>
<proteinExistence type="inferred from homology"/>
<keyword evidence="4" id="KW-0460">Magnesium</keyword>
<dbReference type="Proteomes" id="UP000584824">
    <property type="component" value="Unassembled WGS sequence"/>
</dbReference>
<evidence type="ECO:0000313" key="6">
    <source>
        <dbReference type="Proteomes" id="UP000584824"/>
    </source>
</evidence>
<dbReference type="EMBL" id="JACIDU010000020">
    <property type="protein sequence ID" value="MBB4105435.1"/>
    <property type="molecule type" value="Genomic_DNA"/>
</dbReference>
<organism evidence="5 6">
    <name type="scientific">Allorhizobium borbori</name>
    <dbReference type="NCBI Taxonomy" id="485907"/>
    <lineage>
        <taxon>Bacteria</taxon>
        <taxon>Pseudomonadati</taxon>
        <taxon>Pseudomonadota</taxon>
        <taxon>Alphaproteobacteria</taxon>
        <taxon>Hyphomicrobiales</taxon>
        <taxon>Rhizobiaceae</taxon>
        <taxon>Rhizobium/Agrobacterium group</taxon>
        <taxon>Allorhizobium</taxon>
    </lineage>
</organism>
<dbReference type="CDD" id="cd07526">
    <property type="entry name" value="HAD_BPGM_like"/>
    <property type="match status" value="1"/>
</dbReference>
<name>A0A7W6K589_9HYPH</name>
<dbReference type="InterPro" id="IPR023198">
    <property type="entry name" value="PGP-like_dom2"/>
</dbReference>
<dbReference type="NCBIfam" id="TIGR01509">
    <property type="entry name" value="HAD-SF-IA-v3"/>
    <property type="match status" value="1"/>
</dbReference>
<dbReference type="InterPro" id="IPR051600">
    <property type="entry name" value="Beta-PGM-like"/>
</dbReference>
<evidence type="ECO:0000256" key="3">
    <source>
        <dbReference type="ARBA" id="ARBA00022723"/>
    </source>
</evidence>
<dbReference type="InterPro" id="IPR036412">
    <property type="entry name" value="HAD-like_sf"/>
</dbReference>
<dbReference type="InterPro" id="IPR023214">
    <property type="entry name" value="HAD_sf"/>
</dbReference>
<evidence type="ECO:0000256" key="2">
    <source>
        <dbReference type="ARBA" id="ARBA00006171"/>
    </source>
</evidence>
<dbReference type="Pfam" id="PF00702">
    <property type="entry name" value="Hydrolase"/>
    <property type="match status" value="1"/>
</dbReference>
<comment type="cofactor">
    <cofactor evidence="1">
        <name>Mg(2+)</name>
        <dbReference type="ChEBI" id="CHEBI:18420"/>
    </cofactor>
</comment>
<dbReference type="RefSeq" id="WP_183794912.1">
    <property type="nucleotide sequence ID" value="NZ_JACIDU010000020.1"/>
</dbReference>
<sequence length="236" mass="25072">MTIDLVIFDCDGVLIDSEPVASRILSETLTAAGIGLSEGEVRRRFTGYSDSDARIICRDELGIADPEPLFSAMSTRLYGEFARSLQPMPGIAEVVSSVRQMKCVASNSTMERLRNSLGLFGLWKDFAPHIYSAEMVARPKPAPDLFFLCAETLGVDPARCLVIDDSPHGIAGGVAAGMKAIGFVDPADPRAGRHEVLRDAGAVMTVTAASGLARAFETVLGAGRVRTHHQAAPAAV</sequence>